<protein>
    <submittedName>
        <fullName evidence="5">Hydrogenase expression protein HupE</fullName>
    </submittedName>
</protein>
<sequence length="498" mass="53641">MAQVTEVVKLQRKVLAEVSRLALHDKLADHVEDILTTVVTEDGPRYRCCIHKERAVLKDRINVALSQPIGTDITEAAANALNGEVADGSIVRVLPEACDRCPIDKFMVTDACRNCLAHHCIASCPKKAIMVAGNRAYIDKMTCVECGMCKKSCPYGAIIEISRPCERACDLKAITAAADRRAAIDYDKCAQCGACKIACPFGAISDRTYIVQVIQAIKAKKRVYAIVAPAIVSQFGVKVKLGQVKTALIQFGFHALHEVAFGADIVTLEETKEFAATVPTDRAYMTTSCCPAYVEMVDKHLPQCGEYVSSTVSPMVATARMIKAEDKDAVVVFIGPCIAKKVEGQKNPDCIDYVLTFEELAAMFVGAGINLTEITDTLYETDASRHGHSFASAGGVMKSVIDTAGVLAPDITIKPHRAEGLGNCKQALQQIAKGDLDANFFEGMACVGGCVGGPGTLNDVRITTKMLETHVNATKTVMAPENQKAVDVIEKGGHWHKE</sequence>
<name>A0A154BU80_ANASB</name>
<gene>
    <name evidence="5" type="ORF">AXX12_05615</name>
</gene>
<dbReference type="Gene3D" id="3.40.950.10">
    <property type="entry name" value="Fe-only Hydrogenase (Larger Subunit), Chain L, domain 3"/>
    <property type="match status" value="1"/>
</dbReference>
<keyword evidence="1" id="KW-0479">Metal-binding</keyword>
<feature type="domain" description="4Fe-4S ferredoxin-type" evidence="4">
    <location>
        <begin position="134"/>
        <end position="164"/>
    </location>
</feature>
<evidence type="ECO:0000313" key="5">
    <source>
        <dbReference type="EMBL" id="KYZ77583.1"/>
    </source>
</evidence>
<dbReference type="InterPro" id="IPR004108">
    <property type="entry name" value="Fe_hydrogenase_lsu_C"/>
</dbReference>
<dbReference type="SUPFAM" id="SSF46548">
    <property type="entry name" value="alpha-helical ferredoxin"/>
    <property type="match status" value="1"/>
</dbReference>
<dbReference type="NCBIfam" id="TIGR04105">
    <property type="entry name" value="FeFe_hydrog_B1"/>
    <property type="match status" value="1"/>
</dbReference>
<dbReference type="InterPro" id="IPR050340">
    <property type="entry name" value="Cytosolic_Fe-S_CAF"/>
</dbReference>
<evidence type="ECO:0000256" key="1">
    <source>
        <dbReference type="ARBA" id="ARBA00022723"/>
    </source>
</evidence>
<dbReference type="InterPro" id="IPR009016">
    <property type="entry name" value="Fe_hydrogenase"/>
</dbReference>
<dbReference type="InterPro" id="IPR027631">
    <property type="entry name" value="Mono_FeFe_hydrog"/>
</dbReference>
<feature type="domain" description="4Fe-4S ferredoxin-type" evidence="4">
    <location>
        <begin position="180"/>
        <end position="209"/>
    </location>
</feature>
<dbReference type="InterPro" id="IPR017900">
    <property type="entry name" value="4Fe4S_Fe_S_CS"/>
</dbReference>
<dbReference type="GO" id="GO:0051536">
    <property type="term" value="F:iron-sulfur cluster binding"/>
    <property type="evidence" value="ECO:0007669"/>
    <property type="project" value="UniProtKB-KW"/>
</dbReference>
<organism evidence="5 6">
    <name type="scientific">Anaerosporomusa subterranea</name>
    <dbReference type="NCBI Taxonomy" id="1794912"/>
    <lineage>
        <taxon>Bacteria</taxon>
        <taxon>Bacillati</taxon>
        <taxon>Bacillota</taxon>
        <taxon>Negativicutes</taxon>
        <taxon>Acetonemataceae</taxon>
        <taxon>Anaerosporomusa</taxon>
    </lineage>
</organism>
<dbReference type="STRING" id="1794912.AXX12_05615"/>
<evidence type="ECO:0000256" key="2">
    <source>
        <dbReference type="ARBA" id="ARBA00023004"/>
    </source>
</evidence>
<accession>A0A154BU80</accession>
<dbReference type="PROSITE" id="PS00198">
    <property type="entry name" value="4FE4S_FER_1"/>
    <property type="match status" value="1"/>
</dbReference>
<reference evidence="5 6" key="1">
    <citation type="submission" date="2016-02" db="EMBL/GenBank/DDBJ databases">
        <title>Anaerosporomusa subterraneum gen. nov., sp. nov., a spore-forming obligate anaerobe isolated from saprolite.</title>
        <authorList>
            <person name="Choi J.K."/>
            <person name="Shah M."/>
            <person name="Yee N."/>
        </authorList>
    </citation>
    <scope>NUCLEOTIDE SEQUENCE [LARGE SCALE GENOMIC DNA]</scope>
    <source>
        <strain evidence="5 6">RU4</strain>
    </source>
</reference>
<dbReference type="RefSeq" id="WP_066240187.1">
    <property type="nucleotide sequence ID" value="NZ_LSGP01000013.1"/>
</dbReference>
<dbReference type="GO" id="GO:0046872">
    <property type="term" value="F:metal ion binding"/>
    <property type="evidence" value="ECO:0007669"/>
    <property type="project" value="UniProtKB-KW"/>
</dbReference>
<dbReference type="Pfam" id="PF00037">
    <property type="entry name" value="Fer4"/>
    <property type="match status" value="2"/>
</dbReference>
<dbReference type="Pfam" id="PF02906">
    <property type="entry name" value="Fe_hyd_lg_C"/>
    <property type="match status" value="1"/>
</dbReference>
<proteinExistence type="predicted"/>
<dbReference type="PANTHER" id="PTHR11615">
    <property type="entry name" value="NITRATE, FORMATE, IRON DEHYDROGENASE"/>
    <property type="match status" value="1"/>
</dbReference>
<dbReference type="Proteomes" id="UP000076268">
    <property type="component" value="Unassembled WGS sequence"/>
</dbReference>
<evidence type="ECO:0000313" key="6">
    <source>
        <dbReference type="Proteomes" id="UP000076268"/>
    </source>
</evidence>
<dbReference type="PROSITE" id="PS51379">
    <property type="entry name" value="4FE4S_FER_2"/>
    <property type="match status" value="2"/>
</dbReference>
<dbReference type="OrthoDB" id="9798098at2"/>
<dbReference type="InterPro" id="IPR017896">
    <property type="entry name" value="4Fe4S_Fe-S-bd"/>
</dbReference>
<dbReference type="SUPFAM" id="SSF53920">
    <property type="entry name" value="Fe-only hydrogenase"/>
    <property type="match status" value="1"/>
</dbReference>
<comment type="caution">
    <text evidence="5">The sequence shown here is derived from an EMBL/GenBank/DDBJ whole genome shotgun (WGS) entry which is preliminary data.</text>
</comment>
<evidence type="ECO:0000256" key="3">
    <source>
        <dbReference type="ARBA" id="ARBA00023014"/>
    </source>
</evidence>
<dbReference type="AlphaFoldDB" id="A0A154BU80"/>
<dbReference type="Gene3D" id="3.30.70.20">
    <property type="match status" value="2"/>
</dbReference>
<evidence type="ECO:0000259" key="4">
    <source>
        <dbReference type="PROSITE" id="PS51379"/>
    </source>
</evidence>
<keyword evidence="3" id="KW-0411">Iron-sulfur</keyword>
<keyword evidence="6" id="KW-1185">Reference proteome</keyword>
<keyword evidence="2" id="KW-0408">Iron</keyword>
<dbReference type="EMBL" id="LSGP01000013">
    <property type="protein sequence ID" value="KYZ77583.1"/>
    <property type="molecule type" value="Genomic_DNA"/>
</dbReference>